<protein>
    <submittedName>
        <fullName evidence="1">Uncharacterized protein</fullName>
    </submittedName>
</protein>
<reference evidence="2" key="1">
    <citation type="journal article" date="2017" name="Nat. Ecol. Evol.">
        <title>Genome expansion and lineage-specific genetic innovations in the forest pathogenic fungi Armillaria.</title>
        <authorList>
            <person name="Sipos G."/>
            <person name="Prasanna A.N."/>
            <person name="Walter M.C."/>
            <person name="O'Connor E."/>
            <person name="Balint B."/>
            <person name="Krizsan K."/>
            <person name="Kiss B."/>
            <person name="Hess J."/>
            <person name="Varga T."/>
            <person name="Slot J."/>
            <person name="Riley R."/>
            <person name="Boka B."/>
            <person name="Rigling D."/>
            <person name="Barry K."/>
            <person name="Lee J."/>
            <person name="Mihaltcheva S."/>
            <person name="LaButti K."/>
            <person name="Lipzen A."/>
            <person name="Waldron R."/>
            <person name="Moloney N.M."/>
            <person name="Sperisen C."/>
            <person name="Kredics L."/>
            <person name="Vagvoelgyi C."/>
            <person name="Patrignani A."/>
            <person name="Fitzpatrick D."/>
            <person name="Nagy I."/>
            <person name="Doyle S."/>
            <person name="Anderson J.B."/>
            <person name="Grigoriev I.V."/>
            <person name="Gueldener U."/>
            <person name="Muensterkoetter M."/>
            <person name="Nagy L.G."/>
        </authorList>
    </citation>
    <scope>NUCLEOTIDE SEQUENCE [LARGE SCALE GENOMIC DNA]</scope>
    <source>
        <strain evidence="2">28-4</strain>
    </source>
</reference>
<accession>A0A2H3C2G2</accession>
<keyword evidence="2" id="KW-1185">Reference proteome</keyword>
<sequence length="66" mass="7561">MGTFPESTPPYANGNLDSRDGCCLFESRVSPSQRLFSWDDMSNVMEVWAPDGSSLRCYWNPYAYVR</sequence>
<gene>
    <name evidence="1" type="ORF">ARMSODRAFT_957116</name>
</gene>
<evidence type="ECO:0000313" key="1">
    <source>
        <dbReference type="EMBL" id="PBK69486.1"/>
    </source>
</evidence>
<dbReference type="EMBL" id="KZ293429">
    <property type="protein sequence ID" value="PBK69486.1"/>
    <property type="molecule type" value="Genomic_DNA"/>
</dbReference>
<organism evidence="1 2">
    <name type="scientific">Armillaria solidipes</name>
    <dbReference type="NCBI Taxonomy" id="1076256"/>
    <lineage>
        <taxon>Eukaryota</taxon>
        <taxon>Fungi</taxon>
        <taxon>Dikarya</taxon>
        <taxon>Basidiomycota</taxon>
        <taxon>Agaricomycotina</taxon>
        <taxon>Agaricomycetes</taxon>
        <taxon>Agaricomycetidae</taxon>
        <taxon>Agaricales</taxon>
        <taxon>Marasmiineae</taxon>
        <taxon>Physalacriaceae</taxon>
        <taxon>Armillaria</taxon>
    </lineage>
</organism>
<name>A0A2H3C2G2_9AGAR</name>
<dbReference type="Proteomes" id="UP000218334">
    <property type="component" value="Unassembled WGS sequence"/>
</dbReference>
<evidence type="ECO:0000313" key="2">
    <source>
        <dbReference type="Proteomes" id="UP000218334"/>
    </source>
</evidence>
<dbReference type="AlphaFoldDB" id="A0A2H3C2G2"/>
<proteinExistence type="predicted"/>